<dbReference type="RefSeq" id="WP_135785722.1">
    <property type="nucleotide sequence ID" value="NZ_SRRT01000003.1"/>
</dbReference>
<organism evidence="2 3">
    <name type="scientific">Streptomyces bauhiniae</name>
    <dbReference type="NCBI Taxonomy" id="2340725"/>
    <lineage>
        <taxon>Bacteria</taxon>
        <taxon>Bacillati</taxon>
        <taxon>Actinomycetota</taxon>
        <taxon>Actinomycetes</taxon>
        <taxon>Kitasatosporales</taxon>
        <taxon>Streptomycetaceae</taxon>
        <taxon>Streptomyces</taxon>
    </lineage>
</organism>
<dbReference type="AlphaFoldDB" id="A0A4Z1D910"/>
<gene>
    <name evidence="2" type="ORF">E5083_12545</name>
</gene>
<reference evidence="2 3" key="1">
    <citation type="submission" date="2019-04" db="EMBL/GenBank/DDBJ databases">
        <title>Streptomyces sp. nov. Bv016 isolated from bark of Buahinia variegata.</title>
        <authorList>
            <person name="Kanchanasin P."/>
            <person name="Tanasupawat S."/>
            <person name="Yuki M."/>
            <person name="Kudo T."/>
        </authorList>
    </citation>
    <scope>NUCLEOTIDE SEQUENCE [LARGE SCALE GENOMIC DNA]</scope>
    <source>
        <strain evidence="2 3">Bv016</strain>
    </source>
</reference>
<name>A0A4Z1D910_9ACTN</name>
<dbReference type="GeneID" id="95448427"/>
<feature type="region of interest" description="Disordered" evidence="1">
    <location>
        <begin position="1"/>
        <end position="26"/>
    </location>
</feature>
<comment type="caution">
    <text evidence="2">The sequence shown here is derived from an EMBL/GenBank/DDBJ whole genome shotgun (WGS) entry which is preliminary data.</text>
</comment>
<evidence type="ECO:0000313" key="3">
    <source>
        <dbReference type="Proteomes" id="UP000298159"/>
    </source>
</evidence>
<evidence type="ECO:0000313" key="2">
    <source>
        <dbReference type="EMBL" id="TGN78024.1"/>
    </source>
</evidence>
<dbReference type="EMBL" id="SRRT01000003">
    <property type="protein sequence ID" value="TGN78024.1"/>
    <property type="molecule type" value="Genomic_DNA"/>
</dbReference>
<protein>
    <submittedName>
        <fullName evidence="2">Uncharacterized protein</fullName>
    </submittedName>
</protein>
<keyword evidence="3" id="KW-1185">Reference proteome</keyword>
<evidence type="ECO:0000256" key="1">
    <source>
        <dbReference type="SAM" id="MobiDB-lite"/>
    </source>
</evidence>
<dbReference type="Proteomes" id="UP000298159">
    <property type="component" value="Unassembled WGS sequence"/>
</dbReference>
<sequence length="77" mass="8691">MLRIEDLFTSEEHREAPQPADRDPLREPDALFDAQLLDARVCPTANRAALLFDTRTAEWFPDGNAALLVVHGLKSFQ</sequence>
<proteinExistence type="predicted"/>
<accession>A0A4Z1D910</accession>